<evidence type="ECO:0000256" key="7">
    <source>
        <dbReference type="ARBA" id="ARBA00022801"/>
    </source>
</evidence>
<feature type="domain" description="Penicillin-binding protein dimerisation" evidence="15">
    <location>
        <begin position="53"/>
        <end position="239"/>
    </location>
</feature>
<evidence type="ECO:0000259" key="14">
    <source>
        <dbReference type="Pfam" id="PF00905"/>
    </source>
</evidence>
<organism evidence="16">
    <name type="scientific">freshwater metagenome</name>
    <dbReference type="NCBI Taxonomy" id="449393"/>
    <lineage>
        <taxon>unclassified sequences</taxon>
        <taxon>metagenomes</taxon>
        <taxon>ecological metagenomes</taxon>
    </lineage>
</organism>
<reference evidence="16" key="1">
    <citation type="submission" date="2020-05" db="EMBL/GenBank/DDBJ databases">
        <authorList>
            <person name="Chiriac C."/>
            <person name="Salcher M."/>
            <person name="Ghai R."/>
            <person name="Kavagutti S V."/>
        </authorList>
    </citation>
    <scope>NUCLEOTIDE SEQUENCE</scope>
</reference>
<dbReference type="GO" id="GO:0006508">
    <property type="term" value="P:proteolysis"/>
    <property type="evidence" value="ECO:0007669"/>
    <property type="project" value="UniProtKB-KW"/>
</dbReference>
<dbReference type="InterPro" id="IPR005311">
    <property type="entry name" value="PBP_dimer"/>
</dbReference>
<proteinExistence type="predicted"/>
<evidence type="ECO:0000256" key="4">
    <source>
        <dbReference type="ARBA" id="ARBA00022519"/>
    </source>
</evidence>
<dbReference type="InterPro" id="IPR050515">
    <property type="entry name" value="Beta-lactam/transpept"/>
</dbReference>
<keyword evidence="3" id="KW-1003">Cell membrane</keyword>
<dbReference type="GO" id="GO:0071972">
    <property type="term" value="F:peptidoglycan L,D-transpeptidase activity"/>
    <property type="evidence" value="ECO:0007669"/>
    <property type="project" value="TreeGrafter"/>
</dbReference>
<keyword evidence="4" id="KW-0997">Cell inner membrane</keyword>
<name>A0A6J6HU44_9ZZZZ</name>
<dbReference type="InterPro" id="IPR001460">
    <property type="entry name" value="PCN-bd_Tpept"/>
</dbReference>
<dbReference type="EMBL" id="CAEZUP010000073">
    <property type="protein sequence ID" value="CAB4617591.1"/>
    <property type="molecule type" value="Genomic_DNA"/>
</dbReference>
<dbReference type="GO" id="GO:0008360">
    <property type="term" value="P:regulation of cell shape"/>
    <property type="evidence" value="ECO:0007669"/>
    <property type="project" value="UniProtKB-KW"/>
</dbReference>
<evidence type="ECO:0000256" key="8">
    <source>
        <dbReference type="ARBA" id="ARBA00022960"/>
    </source>
</evidence>
<dbReference type="SUPFAM" id="SSF56601">
    <property type="entry name" value="beta-lactamase/transpeptidase-like"/>
    <property type="match status" value="1"/>
</dbReference>
<evidence type="ECO:0000256" key="2">
    <source>
        <dbReference type="ARBA" id="ARBA00004236"/>
    </source>
</evidence>
<evidence type="ECO:0000256" key="3">
    <source>
        <dbReference type="ARBA" id="ARBA00022475"/>
    </source>
</evidence>
<dbReference type="NCBIfam" id="TIGR03423">
    <property type="entry name" value="pbp2_mrdA"/>
    <property type="match status" value="1"/>
</dbReference>
<protein>
    <submittedName>
        <fullName evidence="16">Unannotated protein</fullName>
    </submittedName>
</protein>
<dbReference type="GO" id="GO:0008658">
    <property type="term" value="F:penicillin binding"/>
    <property type="evidence" value="ECO:0007669"/>
    <property type="project" value="InterPro"/>
</dbReference>
<keyword evidence="10 13" id="KW-1133">Transmembrane helix</keyword>
<dbReference type="SUPFAM" id="SSF56519">
    <property type="entry name" value="Penicillin binding protein dimerisation domain"/>
    <property type="match status" value="1"/>
</dbReference>
<dbReference type="GO" id="GO:0071555">
    <property type="term" value="P:cell wall organization"/>
    <property type="evidence" value="ECO:0007669"/>
    <property type="project" value="UniProtKB-KW"/>
</dbReference>
<keyword evidence="7" id="KW-0378">Hydrolase</keyword>
<evidence type="ECO:0000256" key="5">
    <source>
        <dbReference type="ARBA" id="ARBA00022670"/>
    </source>
</evidence>
<dbReference type="InterPro" id="IPR036138">
    <property type="entry name" value="PBP_dimer_sf"/>
</dbReference>
<dbReference type="AlphaFoldDB" id="A0A6J6HU44"/>
<gene>
    <name evidence="16" type="ORF">UFOPK1835_01514</name>
</gene>
<evidence type="ECO:0000256" key="6">
    <source>
        <dbReference type="ARBA" id="ARBA00022692"/>
    </source>
</evidence>
<evidence type="ECO:0000256" key="11">
    <source>
        <dbReference type="ARBA" id="ARBA00023136"/>
    </source>
</evidence>
<sequence>MDTASPRTRMSLVGVVVIGCFMALFARLWYLQVMEAPRLQVQAIANRTRVVAVEAPRGRILDVNGKVLVDNRTSLAVTIDRAAFKKLPDQADLVNRLADVLTRYGTPTKVSSLEKRYADVQFNDLYPVPVATDVSEEVQWYLAEHADDFPTVGVERRSTRVYPYGAAAGNVLGYVGRITAEKLKVAEPGIDPDSGAVKSYQSDSTIGLAGVESTYEKDLRGTPGVEMIEVDSKNRPVGTSAYQAPKPGTDIQLHIDIDVQMRAEQSLQDKLLRLRGTNQRDGTLRNATAGSVVVMDPQTGGVVALATYPTYDPREFVNGISQERYDQLTDVDGVSALIDRSISGQYAPGSTFKLVTATAALSNGLITGGTSYNDQGVYTVGNPAQEFTNAGSVRNGTISLPTALTISSDVYFYWLGDRMDGSKLIQDTAAAYGFDKRTGIDLPNESSGYVLTPEEKKALKDKYPDSYSDGTWYTGDNVQLAVGQNVIVVTPLQLARAYAAFANGGTLYTPHVVWRLLRPKNSEVDPGGVISVIEPVVTGTVELPPDVRDPIVAGLSRVTTGLGTGSSAFIGFDQQAFPVVGKTGTAQVEGKADTSLFASYGPGLFPRYAVTAVMEESGFGAEASGEVVRHVYEILAGQTITDAAPASSGSSD</sequence>
<evidence type="ECO:0000256" key="12">
    <source>
        <dbReference type="ARBA" id="ARBA00023316"/>
    </source>
</evidence>
<dbReference type="Pfam" id="PF00905">
    <property type="entry name" value="Transpeptidase"/>
    <property type="match status" value="1"/>
</dbReference>
<evidence type="ECO:0000313" key="16">
    <source>
        <dbReference type="EMBL" id="CAB4617591.1"/>
    </source>
</evidence>
<dbReference type="GO" id="GO:0009002">
    <property type="term" value="F:serine-type D-Ala-D-Ala carboxypeptidase activity"/>
    <property type="evidence" value="ECO:0007669"/>
    <property type="project" value="InterPro"/>
</dbReference>
<evidence type="ECO:0000256" key="13">
    <source>
        <dbReference type="SAM" id="Phobius"/>
    </source>
</evidence>
<keyword evidence="12" id="KW-0961">Cell wall biogenesis/degradation</keyword>
<evidence type="ECO:0000256" key="10">
    <source>
        <dbReference type="ARBA" id="ARBA00022989"/>
    </source>
</evidence>
<keyword evidence="11 13" id="KW-0472">Membrane</keyword>
<accession>A0A6J6HU44</accession>
<feature type="domain" description="Penicillin-binding protein transpeptidase" evidence="14">
    <location>
        <begin position="290"/>
        <end position="632"/>
    </location>
</feature>
<dbReference type="GO" id="GO:0005886">
    <property type="term" value="C:plasma membrane"/>
    <property type="evidence" value="ECO:0007669"/>
    <property type="project" value="UniProtKB-SubCell"/>
</dbReference>
<keyword evidence="9" id="KW-0573">Peptidoglycan synthesis</keyword>
<dbReference type="Pfam" id="PF03717">
    <property type="entry name" value="PBP_dimer"/>
    <property type="match status" value="1"/>
</dbReference>
<dbReference type="Gene3D" id="3.90.1310.10">
    <property type="entry name" value="Penicillin-binding protein 2a (Domain 2)"/>
    <property type="match status" value="1"/>
</dbReference>
<keyword evidence="5" id="KW-0645">Protease</keyword>
<comment type="subcellular location">
    <subcellularLocation>
        <location evidence="2">Cell membrane</location>
    </subcellularLocation>
    <subcellularLocation>
        <location evidence="1">Membrane</location>
        <topology evidence="1">Single-pass membrane protein</topology>
    </subcellularLocation>
</comment>
<dbReference type="PANTHER" id="PTHR30627">
    <property type="entry name" value="PEPTIDOGLYCAN D,D-TRANSPEPTIDASE"/>
    <property type="match status" value="1"/>
</dbReference>
<feature type="transmembrane region" description="Helical" evidence="13">
    <location>
        <begin position="12"/>
        <end position="30"/>
    </location>
</feature>
<dbReference type="GO" id="GO:0009252">
    <property type="term" value="P:peptidoglycan biosynthetic process"/>
    <property type="evidence" value="ECO:0007669"/>
    <property type="project" value="UniProtKB-KW"/>
</dbReference>
<keyword evidence="6 13" id="KW-0812">Transmembrane</keyword>
<dbReference type="PROSITE" id="PS51257">
    <property type="entry name" value="PROKAR_LIPOPROTEIN"/>
    <property type="match status" value="1"/>
</dbReference>
<dbReference type="InterPro" id="IPR012338">
    <property type="entry name" value="Beta-lactam/transpept-like"/>
</dbReference>
<evidence type="ECO:0000256" key="1">
    <source>
        <dbReference type="ARBA" id="ARBA00004167"/>
    </source>
</evidence>
<dbReference type="Gene3D" id="3.40.710.10">
    <property type="entry name" value="DD-peptidase/beta-lactamase superfamily"/>
    <property type="match status" value="1"/>
</dbReference>
<keyword evidence="8" id="KW-0133">Cell shape</keyword>
<dbReference type="InterPro" id="IPR017790">
    <property type="entry name" value="Penicillin-binding_protein_2"/>
</dbReference>
<dbReference type="PANTHER" id="PTHR30627:SF2">
    <property type="entry name" value="PEPTIDOGLYCAN D,D-TRANSPEPTIDASE MRDA"/>
    <property type="match status" value="1"/>
</dbReference>
<evidence type="ECO:0000256" key="9">
    <source>
        <dbReference type="ARBA" id="ARBA00022984"/>
    </source>
</evidence>
<evidence type="ECO:0000259" key="15">
    <source>
        <dbReference type="Pfam" id="PF03717"/>
    </source>
</evidence>